<protein>
    <submittedName>
        <fullName evidence="1">Uncharacterized protein</fullName>
    </submittedName>
</protein>
<gene>
    <name evidence="1" type="ORF">GEMMAAP_10535</name>
</gene>
<reference evidence="1 2" key="2">
    <citation type="journal article" date="2016" name="Environ. Microbiol. Rep.">
        <title>Metagenomic evidence for the presence of phototrophic Gemmatimonadetes bacteria in diverse environments.</title>
        <authorList>
            <person name="Zeng Y."/>
            <person name="Baumbach J."/>
            <person name="Barbosa E.G."/>
            <person name="Azevedo V."/>
            <person name="Zhang C."/>
            <person name="Koblizek M."/>
        </authorList>
    </citation>
    <scope>NUCLEOTIDE SEQUENCE [LARGE SCALE GENOMIC DNA]</scope>
    <source>
        <strain evidence="1 2">AP64</strain>
    </source>
</reference>
<organism evidence="1 2">
    <name type="scientific">Gemmatimonas phototrophica</name>
    <dbReference type="NCBI Taxonomy" id="1379270"/>
    <lineage>
        <taxon>Bacteria</taxon>
        <taxon>Pseudomonadati</taxon>
        <taxon>Gemmatimonadota</taxon>
        <taxon>Gemmatimonadia</taxon>
        <taxon>Gemmatimonadales</taxon>
        <taxon>Gemmatimonadaceae</taxon>
        <taxon>Gemmatimonas</taxon>
    </lineage>
</organism>
<accession>A0A143BJE1</accession>
<proteinExistence type="predicted"/>
<reference evidence="1 2" key="1">
    <citation type="journal article" date="2014" name="Proc. Natl. Acad. Sci. U.S.A.">
        <title>Functional type 2 photosynthetic reaction centers found in the rare bacterial phylum Gemmatimonadetes.</title>
        <authorList>
            <person name="Zeng Y."/>
            <person name="Feng F."/>
            <person name="Medova H."/>
            <person name="Dean J."/>
            <person name="Koblizek M."/>
        </authorList>
    </citation>
    <scope>NUCLEOTIDE SEQUENCE [LARGE SCALE GENOMIC DNA]</scope>
    <source>
        <strain evidence="1 2">AP64</strain>
    </source>
</reference>
<dbReference type="EMBL" id="CP011454">
    <property type="protein sequence ID" value="AMW05138.1"/>
    <property type="molecule type" value="Genomic_DNA"/>
</dbReference>
<name>A0A143BJE1_9BACT</name>
<dbReference type="KEGG" id="gph:GEMMAAP_10535"/>
<keyword evidence="2" id="KW-1185">Reference proteome</keyword>
<dbReference type="AlphaFoldDB" id="A0A143BJE1"/>
<dbReference type="RefSeq" id="WP_026849782.1">
    <property type="nucleotide sequence ID" value="NZ_CP011454.1"/>
</dbReference>
<evidence type="ECO:0000313" key="1">
    <source>
        <dbReference type="EMBL" id="AMW05138.1"/>
    </source>
</evidence>
<sequence>MLRISSPSDPNQDIRPGDAVRFDFDGAAVAGTVRRIDVRAHPDAPHGLPYVVSVVQADPASGYQAGRDYTVRAACLVLEGDAVLRPPRPPRSAPRSVQTAAPAAPRFLVGFMREGGQFPQQGAILVQAPTLDEANAIATRTLASELEADIAEGREEAGASVMLVNAAEVGPVTESGVLGQVSW</sequence>
<evidence type="ECO:0000313" key="2">
    <source>
        <dbReference type="Proteomes" id="UP000076404"/>
    </source>
</evidence>
<dbReference type="Proteomes" id="UP000076404">
    <property type="component" value="Chromosome"/>
</dbReference>